<name>A0A3L8PXA3_9GAMM</name>
<gene>
    <name evidence="1" type="ORF">D5018_09735</name>
</gene>
<dbReference type="RefSeq" id="WP_121838812.1">
    <property type="nucleotide sequence ID" value="NZ_ML014773.1"/>
</dbReference>
<organism evidence="1 2">
    <name type="scientific">Parashewanella curva</name>
    <dbReference type="NCBI Taxonomy" id="2338552"/>
    <lineage>
        <taxon>Bacteria</taxon>
        <taxon>Pseudomonadati</taxon>
        <taxon>Pseudomonadota</taxon>
        <taxon>Gammaproteobacteria</taxon>
        <taxon>Alteromonadales</taxon>
        <taxon>Shewanellaceae</taxon>
        <taxon>Parashewanella</taxon>
    </lineage>
</organism>
<evidence type="ECO:0000313" key="2">
    <source>
        <dbReference type="Proteomes" id="UP000281474"/>
    </source>
</evidence>
<dbReference type="AlphaFoldDB" id="A0A3L8PXA3"/>
<evidence type="ECO:0000313" key="1">
    <source>
        <dbReference type="EMBL" id="RLV59951.1"/>
    </source>
</evidence>
<dbReference type="OrthoDB" id="6293173at2"/>
<dbReference type="EMBL" id="QZEI01000024">
    <property type="protein sequence ID" value="RLV59951.1"/>
    <property type="molecule type" value="Genomic_DNA"/>
</dbReference>
<comment type="caution">
    <text evidence="1">The sequence shown here is derived from an EMBL/GenBank/DDBJ whole genome shotgun (WGS) entry which is preliminary data.</text>
</comment>
<sequence length="137" mass="15739">MKTKVFIILAFVAFFFLRLFLSPKPSLPMSNVMNTIHEDTRYEMLVSGDLVKEGTLGQFYGCIKNYKDISPGSQFVRKEYRTEAMPFRLILPEHIFRLDFSGTTTITTLVNANIRGEDGWITSTDTYLVKCPLELLK</sequence>
<proteinExistence type="predicted"/>
<protein>
    <submittedName>
        <fullName evidence="1">Uncharacterized protein</fullName>
    </submittedName>
</protein>
<dbReference type="Proteomes" id="UP000281474">
    <property type="component" value="Unassembled WGS sequence"/>
</dbReference>
<keyword evidence="2" id="KW-1185">Reference proteome</keyword>
<reference evidence="1 2" key="1">
    <citation type="submission" date="2018-09" db="EMBL/GenBank/DDBJ databases">
        <title>Phylogeny of the Shewanellaceae, and recommendation for two new genera, Pseudoshewanella and Parashewanella.</title>
        <authorList>
            <person name="Wang G."/>
        </authorList>
    </citation>
    <scope>NUCLEOTIDE SEQUENCE [LARGE SCALE GENOMIC DNA]</scope>
    <source>
        <strain evidence="1 2">C51</strain>
    </source>
</reference>
<accession>A0A3L8PXA3</accession>